<dbReference type="EMBL" id="CAXLJL010000556">
    <property type="protein sequence ID" value="CAL5138946.1"/>
    <property type="molecule type" value="Genomic_DNA"/>
</dbReference>
<proteinExistence type="predicted"/>
<dbReference type="AlphaFoldDB" id="A0AAV2TQZ5"/>
<comment type="caution">
    <text evidence="1">The sequence shown here is derived from an EMBL/GenBank/DDBJ whole genome shotgun (WGS) entry which is preliminary data.</text>
</comment>
<accession>A0AAV2TQZ5</accession>
<gene>
    <name evidence="1" type="ORF">CDAUBV1_LOCUS14007</name>
</gene>
<reference evidence="1" key="1">
    <citation type="submission" date="2024-06" db="EMBL/GenBank/DDBJ databases">
        <authorList>
            <person name="Liu X."/>
            <person name="Lenzi L."/>
            <person name="Haldenby T S."/>
            <person name="Uol C."/>
        </authorList>
    </citation>
    <scope>NUCLEOTIDE SEQUENCE</scope>
</reference>
<organism evidence="1 2">
    <name type="scientific">Calicophoron daubneyi</name>
    <name type="common">Rumen fluke</name>
    <name type="synonym">Paramphistomum daubneyi</name>
    <dbReference type="NCBI Taxonomy" id="300641"/>
    <lineage>
        <taxon>Eukaryota</taxon>
        <taxon>Metazoa</taxon>
        <taxon>Spiralia</taxon>
        <taxon>Lophotrochozoa</taxon>
        <taxon>Platyhelminthes</taxon>
        <taxon>Trematoda</taxon>
        <taxon>Digenea</taxon>
        <taxon>Plagiorchiida</taxon>
        <taxon>Pronocephalata</taxon>
        <taxon>Paramphistomoidea</taxon>
        <taxon>Paramphistomidae</taxon>
        <taxon>Calicophoron</taxon>
    </lineage>
</organism>
<name>A0AAV2TQZ5_CALDB</name>
<evidence type="ECO:0000313" key="2">
    <source>
        <dbReference type="Proteomes" id="UP001497525"/>
    </source>
</evidence>
<protein>
    <submittedName>
        <fullName evidence="1">Uncharacterized protein</fullName>
    </submittedName>
</protein>
<dbReference type="Proteomes" id="UP001497525">
    <property type="component" value="Unassembled WGS sequence"/>
</dbReference>
<sequence length="193" mass="21844">MSRNSRTGKSDLDNWDSLVPAHIKNEFFDLPFGNEQSMVLDAVYSVVISYFRENERKTGFITERQSLQLLLYSNVDKLAYECGMAFVEFRGIHSVVFSSLTFGRTRITVNAYITLFLPRFTDRLNAALGSPSYTLNDIYAAIIYPVFERTNPCGLGERIMCNGILCNRALFARAACLGYPDPVTGQIKIELHE</sequence>
<evidence type="ECO:0000313" key="1">
    <source>
        <dbReference type="EMBL" id="CAL5138946.1"/>
    </source>
</evidence>